<name>A0A0D0DX66_9AGAM</name>
<dbReference type="InParanoid" id="A0A0D0DX66"/>
<organism evidence="1 2">
    <name type="scientific">Paxillus rubicundulus Ve08.2h10</name>
    <dbReference type="NCBI Taxonomy" id="930991"/>
    <lineage>
        <taxon>Eukaryota</taxon>
        <taxon>Fungi</taxon>
        <taxon>Dikarya</taxon>
        <taxon>Basidiomycota</taxon>
        <taxon>Agaricomycotina</taxon>
        <taxon>Agaricomycetes</taxon>
        <taxon>Agaricomycetidae</taxon>
        <taxon>Boletales</taxon>
        <taxon>Paxilineae</taxon>
        <taxon>Paxillaceae</taxon>
        <taxon>Paxillus</taxon>
    </lineage>
</organism>
<dbReference type="OrthoDB" id="3254696at2759"/>
<feature type="non-terminal residue" evidence="1">
    <location>
        <position position="1"/>
    </location>
</feature>
<proteinExistence type="predicted"/>
<dbReference type="STRING" id="930991.A0A0D0DX66"/>
<dbReference type="HOGENOM" id="CLU_003292_9_3_1"/>
<accession>A0A0D0DX66</accession>
<evidence type="ECO:0000313" key="2">
    <source>
        <dbReference type="Proteomes" id="UP000054538"/>
    </source>
</evidence>
<keyword evidence="2" id="KW-1185">Reference proteome</keyword>
<dbReference type="AlphaFoldDB" id="A0A0D0DX66"/>
<sequence>GHHPFTKSKFTTSLSSAAKKVGIKPLQGHGVDIDSTLKYLLCNIPFDVVKIKGCWPSDAFLVYLQCHAQILAPYIHTNWQYIPEPLLSEPQRFDLLGQWLR</sequence>
<dbReference type="Proteomes" id="UP000054538">
    <property type="component" value="Unassembled WGS sequence"/>
</dbReference>
<reference evidence="2" key="2">
    <citation type="submission" date="2015-01" db="EMBL/GenBank/DDBJ databases">
        <title>Evolutionary Origins and Diversification of the Mycorrhizal Mutualists.</title>
        <authorList>
            <consortium name="DOE Joint Genome Institute"/>
            <consortium name="Mycorrhizal Genomics Consortium"/>
            <person name="Kohler A."/>
            <person name="Kuo A."/>
            <person name="Nagy L.G."/>
            <person name="Floudas D."/>
            <person name="Copeland A."/>
            <person name="Barry K.W."/>
            <person name="Cichocki N."/>
            <person name="Veneault-Fourrey C."/>
            <person name="LaButti K."/>
            <person name="Lindquist E.A."/>
            <person name="Lipzen A."/>
            <person name="Lundell T."/>
            <person name="Morin E."/>
            <person name="Murat C."/>
            <person name="Riley R."/>
            <person name="Ohm R."/>
            <person name="Sun H."/>
            <person name="Tunlid A."/>
            <person name="Henrissat B."/>
            <person name="Grigoriev I.V."/>
            <person name="Hibbett D.S."/>
            <person name="Martin F."/>
        </authorList>
    </citation>
    <scope>NUCLEOTIDE SEQUENCE [LARGE SCALE GENOMIC DNA]</scope>
    <source>
        <strain evidence="2">Ve08.2h10</strain>
    </source>
</reference>
<reference evidence="1 2" key="1">
    <citation type="submission" date="2014-04" db="EMBL/GenBank/DDBJ databases">
        <authorList>
            <consortium name="DOE Joint Genome Institute"/>
            <person name="Kuo A."/>
            <person name="Kohler A."/>
            <person name="Jargeat P."/>
            <person name="Nagy L.G."/>
            <person name="Floudas D."/>
            <person name="Copeland A."/>
            <person name="Barry K.W."/>
            <person name="Cichocki N."/>
            <person name="Veneault-Fourrey C."/>
            <person name="LaButti K."/>
            <person name="Lindquist E.A."/>
            <person name="Lipzen A."/>
            <person name="Lundell T."/>
            <person name="Morin E."/>
            <person name="Murat C."/>
            <person name="Sun H."/>
            <person name="Tunlid A."/>
            <person name="Henrissat B."/>
            <person name="Grigoriev I.V."/>
            <person name="Hibbett D.S."/>
            <person name="Martin F."/>
            <person name="Nordberg H.P."/>
            <person name="Cantor M.N."/>
            <person name="Hua S.X."/>
        </authorList>
    </citation>
    <scope>NUCLEOTIDE SEQUENCE [LARGE SCALE GENOMIC DNA]</scope>
    <source>
        <strain evidence="1 2">Ve08.2h10</strain>
    </source>
</reference>
<dbReference type="EMBL" id="KN825463">
    <property type="protein sequence ID" value="KIK90844.1"/>
    <property type="molecule type" value="Genomic_DNA"/>
</dbReference>
<protein>
    <submittedName>
        <fullName evidence="1">Uncharacterized protein</fullName>
    </submittedName>
</protein>
<gene>
    <name evidence="1" type="ORF">PAXRUDRAFT_151013</name>
</gene>
<evidence type="ECO:0000313" key="1">
    <source>
        <dbReference type="EMBL" id="KIK90844.1"/>
    </source>
</evidence>